<dbReference type="InterPro" id="IPR036514">
    <property type="entry name" value="SGNH_hydro_sf"/>
</dbReference>
<protein>
    <submittedName>
        <fullName evidence="3">SGNH/GDSL hydrolase family protein</fullName>
    </submittedName>
</protein>
<proteinExistence type="predicted"/>
<keyword evidence="4" id="KW-1185">Reference proteome</keyword>
<comment type="caution">
    <text evidence="3">The sequence shown here is derived from an EMBL/GenBank/DDBJ whole genome shotgun (WGS) entry which is preliminary data.</text>
</comment>
<dbReference type="EMBL" id="RKMH01000006">
    <property type="protein sequence ID" value="RPA62139.1"/>
    <property type="molecule type" value="Genomic_DNA"/>
</dbReference>
<dbReference type="Gene3D" id="3.40.50.1110">
    <property type="entry name" value="SGNH hydrolase"/>
    <property type="match status" value="1"/>
</dbReference>
<organism evidence="3 4">
    <name type="scientific">Gordonia oryzae</name>
    <dbReference type="NCBI Taxonomy" id="2487349"/>
    <lineage>
        <taxon>Bacteria</taxon>
        <taxon>Bacillati</taxon>
        <taxon>Actinomycetota</taxon>
        <taxon>Actinomycetes</taxon>
        <taxon>Mycobacteriales</taxon>
        <taxon>Gordoniaceae</taxon>
        <taxon>Gordonia</taxon>
    </lineage>
</organism>
<dbReference type="Pfam" id="PF13472">
    <property type="entry name" value="Lipase_GDSL_2"/>
    <property type="match status" value="1"/>
</dbReference>
<feature type="domain" description="SGNH hydrolase-type esterase" evidence="2">
    <location>
        <begin position="95"/>
        <end position="262"/>
    </location>
</feature>
<dbReference type="SUPFAM" id="SSF52266">
    <property type="entry name" value="SGNH hydrolase"/>
    <property type="match status" value="1"/>
</dbReference>
<evidence type="ECO:0000313" key="3">
    <source>
        <dbReference type="EMBL" id="RPA62139.1"/>
    </source>
</evidence>
<accession>A0A3N4GH23</accession>
<keyword evidence="1" id="KW-0732">Signal</keyword>
<dbReference type="OrthoDB" id="3404679at2"/>
<feature type="signal peptide" evidence="1">
    <location>
        <begin position="1"/>
        <end position="40"/>
    </location>
</feature>
<sequence>MGTRSSVGRHPRRRAHRRLGVALLGVSAAAAFLGAGTAAADPVDDVANALTAQLPNSSADIGGLQDLLPNIPGLGSLLRPNGAPGTTRCTSVIQIGDSTSVGVDDASRVPAATDTLSAQYKRVGATTVDLDADGGRSIVEKLNGKPNADDAVAAHLARGERGCWVIAMGVNDAANIAVGSSVDADARIDRIMSQLQGQPVLWPTVTTANPGNPAYNAAAMNSFNNALRRASVRYANLAVYDWAAVAQPSMFVDGIHYTAAGSAERNRRFADALATAFPPGTGATPTLKWVAG</sequence>
<dbReference type="AlphaFoldDB" id="A0A3N4GH23"/>
<dbReference type="InterPro" id="IPR013830">
    <property type="entry name" value="SGNH_hydro"/>
</dbReference>
<feature type="chain" id="PRO_5018200556" evidence="1">
    <location>
        <begin position="41"/>
        <end position="292"/>
    </location>
</feature>
<dbReference type="CDD" id="cd00229">
    <property type="entry name" value="SGNH_hydrolase"/>
    <property type="match status" value="1"/>
</dbReference>
<dbReference type="GO" id="GO:0016787">
    <property type="term" value="F:hydrolase activity"/>
    <property type="evidence" value="ECO:0007669"/>
    <property type="project" value="UniProtKB-KW"/>
</dbReference>
<dbReference type="Proteomes" id="UP000267536">
    <property type="component" value="Unassembled WGS sequence"/>
</dbReference>
<evidence type="ECO:0000313" key="4">
    <source>
        <dbReference type="Proteomes" id="UP000267536"/>
    </source>
</evidence>
<evidence type="ECO:0000259" key="2">
    <source>
        <dbReference type="Pfam" id="PF13472"/>
    </source>
</evidence>
<evidence type="ECO:0000256" key="1">
    <source>
        <dbReference type="SAM" id="SignalP"/>
    </source>
</evidence>
<reference evidence="3 4" key="1">
    <citation type="submission" date="2018-11" db="EMBL/GenBank/DDBJ databases">
        <title>Draft genome sequence of Gordonia sp. RS15-1S isolated from rice stems.</title>
        <authorList>
            <person name="Muangham S."/>
        </authorList>
    </citation>
    <scope>NUCLEOTIDE SEQUENCE [LARGE SCALE GENOMIC DNA]</scope>
    <source>
        <strain evidence="3 4">RS15-1S</strain>
    </source>
</reference>
<gene>
    <name evidence="3" type="ORF">EF294_08855</name>
</gene>
<keyword evidence="3" id="KW-0378">Hydrolase</keyword>
<name>A0A3N4GH23_9ACTN</name>